<dbReference type="Gene3D" id="3.30.420.40">
    <property type="match status" value="2"/>
</dbReference>
<feature type="domain" description="Carbamoyltransferase C-terminal" evidence="3">
    <location>
        <begin position="391"/>
        <end position="560"/>
    </location>
</feature>
<sequence>MYTLGISAFYHDSAAVLLKDSRLLFAAEEERFTRIKHDNSFPRLAIRHCLESAGISANDIDDIAYYEKPLLKFERVLGNFVDTYPRSMRPFVKGVPEWLADKLNVEHTIRKELGFTKELFFIPHHYSHAGAAFFPSPYEKAAILTTDGIGEYQTAGLWTGNGTMITPLRSQNFPHSLGLLYATFTAFLGFRVNEDEYKVMGLAALGRPRFTDAIRTMVRIRDDGSFRLDLRFFRFRESFTMWSKEFEKRTGKPRLPSEPVTEFHADIAASIQEVTEDIYFKTLRYLHRIANSENLCISGGVALNALANGKIPAQTPFKNVYIFGASGDSGAAVGAALYAAHSLHGITARQPVTHLRYGTSYTNEDIERALREAGVTYERFQQEEELCDRVAALLAENNVIGWFQGKMEFGPRALGSRSILANPRLAGTKDDVNKIKGREEFRPFGGSVLADRLDEFVDTHGAGTDFPFMNFCFRVKNEKRSEIPAIVHRDGSCRVQTVDSGYGRYYTLLKSFAALTGTPFLLNTSFNIAGEPIVETPAQAVSDFLSTPLDYLAIGDFLAVKEPRTE</sequence>
<dbReference type="PANTHER" id="PTHR34847:SF1">
    <property type="entry name" value="NODULATION PROTEIN U"/>
    <property type="match status" value="1"/>
</dbReference>
<reference evidence="4 5" key="1">
    <citation type="journal article" date="2016" name="Nat. Commun.">
        <title>Thousands of microbial genomes shed light on interconnected biogeochemical processes in an aquifer system.</title>
        <authorList>
            <person name="Anantharaman K."/>
            <person name="Brown C.T."/>
            <person name="Hug L.A."/>
            <person name="Sharon I."/>
            <person name="Castelle C.J."/>
            <person name="Probst A.J."/>
            <person name="Thomas B.C."/>
            <person name="Singh A."/>
            <person name="Wilkins M.J."/>
            <person name="Karaoz U."/>
            <person name="Brodie E.L."/>
            <person name="Williams K.H."/>
            <person name="Hubbard S.S."/>
            <person name="Banfield J.F."/>
        </authorList>
    </citation>
    <scope>NUCLEOTIDE SEQUENCE [LARGE SCALE GENOMIC DNA]</scope>
</reference>
<comment type="caution">
    <text evidence="4">The sequence shown here is derived from an EMBL/GenBank/DDBJ whole genome shotgun (WGS) entry which is preliminary data.</text>
</comment>
<gene>
    <name evidence="4" type="ORF">A3D71_03165</name>
</gene>
<dbReference type="InterPro" id="IPR043129">
    <property type="entry name" value="ATPase_NBD"/>
</dbReference>
<dbReference type="PANTHER" id="PTHR34847">
    <property type="entry name" value="NODULATION PROTEIN U"/>
    <property type="match status" value="1"/>
</dbReference>
<name>A0A1F6DVD9_9BACT</name>
<accession>A0A1F6DVD9</accession>
<feature type="domain" description="Carbamoyltransferase" evidence="2">
    <location>
        <begin position="4"/>
        <end position="337"/>
    </location>
</feature>
<dbReference type="EMBL" id="MFLK01000050">
    <property type="protein sequence ID" value="OGG65353.1"/>
    <property type="molecule type" value="Genomic_DNA"/>
</dbReference>
<comment type="similarity">
    <text evidence="1">Belongs to the NodU/CmcH family.</text>
</comment>
<evidence type="ECO:0000313" key="5">
    <source>
        <dbReference type="Proteomes" id="UP000177652"/>
    </source>
</evidence>
<evidence type="ECO:0000256" key="1">
    <source>
        <dbReference type="ARBA" id="ARBA00006129"/>
    </source>
</evidence>
<evidence type="ECO:0000313" key="4">
    <source>
        <dbReference type="EMBL" id="OGG65353.1"/>
    </source>
</evidence>
<dbReference type="SUPFAM" id="SSF53067">
    <property type="entry name" value="Actin-like ATPase domain"/>
    <property type="match status" value="1"/>
</dbReference>
<dbReference type="InterPro" id="IPR031730">
    <property type="entry name" value="Carbam_trans_C"/>
</dbReference>
<dbReference type="STRING" id="1798497.A3D71_03165"/>
<dbReference type="Gene3D" id="3.90.870.20">
    <property type="entry name" value="Carbamoyltransferase, C-terminal domain"/>
    <property type="match status" value="1"/>
</dbReference>
<dbReference type="Pfam" id="PF16861">
    <property type="entry name" value="Carbam_trans_C"/>
    <property type="match status" value="1"/>
</dbReference>
<protein>
    <recommendedName>
        <fullName evidence="6">Carbamoyltransferase</fullName>
    </recommendedName>
</protein>
<dbReference type="AlphaFoldDB" id="A0A1F6DVD9"/>
<dbReference type="Proteomes" id="UP000177652">
    <property type="component" value="Unassembled WGS sequence"/>
</dbReference>
<dbReference type="GO" id="GO:0003824">
    <property type="term" value="F:catalytic activity"/>
    <property type="evidence" value="ECO:0007669"/>
    <property type="project" value="InterPro"/>
</dbReference>
<proteinExistence type="inferred from homology"/>
<organism evidence="4 5">
    <name type="scientific">Candidatus Kaiserbacteria bacterium RIFCSPHIGHO2_02_FULL_55_20</name>
    <dbReference type="NCBI Taxonomy" id="1798497"/>
    <lineage>
        <taxon>Bacteria</taxon>
        <taxon>Candidatus Kaiseribacteriota</taxon>
    </lineage>
</organism>
<evidence type="ECO:0008006" key="6">
    <source>
        <dbReference type="Google" id="ProtNLM"/>
    </source>
</evidence>
<dbReference type="InterPro" id="IPR038152">
    <property type="entry name" value="Carbam_trans_C_sf"/>
</dbReference>
<dbReference type="Pfam" id="PF02543">
    <property type="entry name" value="Carbam_trans_N"/>
    <property type="match status" value="1"/>
</dbReference>
<dbReference type="InterPro" id="IPR051338">
    <property type="entry name" value="NodU/CmcH_Carbamoyltrnsfr"/>
</dbReference>
<dbReference type="CDD" id="cd24098">
    <property type="entry name" value="ASKHA_NBD_TobZ_N"/>
    <property type="match status" value="1"/>
</dbReference>
<dbReference type="InterPro" id="IPR003696">
    <property type="entry name" value="Carbtransf_dom"/>
</dbReference>
<evidence type="ECO:0000259" key="3">
    <source>
        <dbReference type="Pfam" id="PF16861"/>
    </source>
</evidence>
<evidence type="ECO:0000259" key="2">
    <source>
        <dbReference type="Pfam" id="PF02543"/>
    </source>
</evidence>